<dbReference type="STRING" id="205130.ENSMAMP00000015172"/>
<name>A0A3Q3LPN8_9TELE</name>
<keyword evidence="2" id="KW-0964">Secreted</keyword>
<organism evidence="9 10">
    <name type="scientific">Mastacembelus armatus</name>
    <name type="common">zig-zag eel</name>
    <dbReference type="NCBI Taxonomy" id="205130"/>
    <lineage>
        <taxon>Eukaryota</taxon>
        <taxon>Metazoa</taxon>
        <taxon>Chordata</taxon>
        <taxon>Craniata</taxon>
        <taxon>Vertebrata</taxon>
        <taxon>Euteleostomi</taxon>
        <taxon>Actinopterygii</taxon>
        <taxon>Neopterygii</taxon>
        <taxon>Teleostei</taxon>
        <taxon>Neoteleostei</taxon>
        <taxon>Acanthomorphata</taxon>
        <taxon>Anabantaria</taxon>
        <taxon>Synbranchiformes</taxon>
        <taxon>Mastacembelidae</taxon>
        <taxon>Mastacembelus</taxon>
    </lineage>
</organism>
<evidence type="ECO:0000256" key="7">
    <source>
        <dbReference type="PROSITE-ProRule" id="PRU00196"/>
    </source>
</evidence>
<dbReference type="GO" id="GO:0031638">
    <property type="term" value="P:zymogen activation"/>
    <property type="evidence" value="ECO:0007669"/>
    <property type="project" value="TreeGrafter"/>
</dbReference>
<comment type="subcellular location">
    <subcellularLocation>
        <location evidence="1">Secreted</location>
    </subcellularLocation>
</comment>
<keyword evidence="5 7" id="KW-1015">Disulfide bond</keyword>
<dbReference type="GO" id="GO:0004252">
    <property type="term" value="F:serine-type endopeptidase activity"/>
    <property type="evidence" value="ECO:0007669"/>
    <property type="project" value="TreeGrafter"/>
</dbReference>
<dbReference type="PRINTS" id="PR00258">
    <property type="entry name" value="SPERACTRCPTR"/>
</dbReference>
<evidence type="ECO:0000256" key="4">
    <source>
        <dbReference type="ARBA" id="ARBA00022737"/>
    </source>
</evidence>
<feature type="domain" description="SRCR" evidence="8">
    <location>
        <begin position="149"/>
        <end position="255"/>
    </location>
</feature>
<feature type="disulfide bond" evidence="7">
    <location>
        <begin position="389"/>
        <end position="399"/>
    </location>
</feature>
<evidence type="ECO:0000259" key="8">
    <source>
        <dbReference type="PROSITE" id="PS50287"/>
    </source>
</evidence>
<feature type="domain" description="SRCR" evidence="8">
    <location>
        <begin position="318"/>
        <end position="420"/>
    </location>
</feature>
<evidence type="ECO:0000313" key="10">
    <source>
        <dbReference type="Proteomes" id="UP000261640"/>
    </source>
</evidence>
<dbReference type="FunFam" id="3.10.250.10:FF:000013">
    <property type="entry name" value="CD163 molecule like 1"/>
    <property type="match status" value="2"/>
</dbReference>
<keyword evidence="6" id="KW-0325">Glycoprotein</keyword>
<proteinExistence type="predicted"/>
<comment type="caution">
    <text evidence="7">Lacks conserved residue(s) required for the propagation of feature annotation.</text>
</comment>
<dbReference type="Gene3D" id="3.10.250.10">
    <property type="entry name" value="SRCR-like domain"/>
    <property type="match status" value="3"/>
</dbReference>
<evidence type="ECO:0000256" key="1">
    <source>
        <dbReference type="ARBA" id="ARBA00004613"/>
    </source>
</evidence>
<dbReference type="PANTHER" id="PTHR48071:SF15">
    <property type="entry name" value="SRCR DOMAIN-CONTAINING PROTEIN"/>
    <property type="match status" value="1"/>
</dbReference>
<reference evidence="9" key="1">
    <citation type="submission" date="2025-08" db="UniProtKB">
        <authorList>
            <consortium name="Ensembl"/>
        </authorList>
    </citation>
    <scope>IDENTIFICATION</scope>
</reference>
<dbReference type="SMART" id="SM00202">
    <property type="entry name" value="SR"/>
    <property type="match status" value="3"/>
</dbReference>
<dbReference type="AlphaFoldDB" id="A0A3Q3LPN8"/>
<keyword evidence="3" id="KW-0732">Signal</keyword>
<dbReference type="GO" id="GO:0005615">
    <property type="term" value="C:extracellular space"/>
    <property type="evidence" value="ECO:0007669"/>
    <property type="project" value="TreeGrafter"/>
</dbReference>
<dbReference type="PROSITE" id="PS50287">
    <property type="entry name" value="SRCR_2"/>
    <property type="match status" value="3"/>
</dbReference>
<dbReference type="Ensembl" id="ENSMAMT00000015591.2">
    <property type="protein sequence ID" value="ENSMAMP00000015172.2"/>
    <property type="gene ID" value="ENSMAMG00000010302.2"/>
</dbReference>
<keyword evidence="10" id="KW-1185">Reference proteome</keyword>
<dbReference type="Proteomes" id="UP000261640">
    <property type="component" value="Unplaced"/>
</dbReference>
<dbReference type="PANTHER" id="PTHR48071">
    <property type="entry name" value="SRCR DOMAIN-CONTAINING PROTEIN"/>
    <property type="match status" value="1"/>
</dbReference>
<keyword evidence="4" id="KW-0677">Repeat</keyword>
<feature type="domain" description="SRCR" evidence="8">
    <location>
        <begin position="38"/>
        <end position="140"/>
    </location>
</feature>
<dbReference type="InterPro" id="IPR036772">
    <property type="entry name" value="SRCR-like_dom_sf"/>
</dbReference>
<evidence type="ECO:0000256" key="2">
    <source>
        <dbReference type="ARBA" id="ARBA00022525"/>
    </source>
</evidence>
<evidence type="ECO:0000256" key="6">
    <source>
        <dbReference type="ARBA" id="ARBA00023180"/>
    </source>
</evidence>
<evidence type="ECO:0000256" key="3">
    <source>
        <dbReference type="ARBA" id="ARBA00022729"/>
    </source>
</evidence>
<dbReference type="InParanoid" id="A0A3Q3LPN8"/>
<evidence type="ECO:0000313" key="9">
    <source>
        <dbReference type="Ensembl" id="ENSMAMP00000015172.2"/>
    </source>
</evidence>
<feature type="disulfide bond" evidence="7">
    <location>
        <begin position="109"/>
        <end position="119"/>
    </location>
</feature>
<evidence type="ECO:0000256" key="5">
    <source>
        <dbReference type="ARBA" id="ARBA00023157"/>
    </source>
</evidence>
<dbReference type="Pfam" id="PF00530">
    <property type="entry name" value="SRCR"/>
    <property type="match status" value="3"/>
</dbReference>
<sequence>MHFRHSVILHATTRWCQSRTNPTKSCSYFLCSRSPDSVRLVNGTSLCSGRLEVRSNQSDPSWTSVCEADFDQQDAEVTCRQLGCGAPSVLQGELYGNVEAPLWTREFQCAGNESALLECRSSDAVRNSCSPGKSVGLTCSGRREAAASFLLVGEASRCAGTLEMKHQGNWRPAYAPAWTLKEAAVACRELHCGSAVSTETRHRSSYKSVWWIQTACVQSGYVLRECVSARSLSSVLQVICSGKTRHFEEIQLVNGIFAFRHPCLKETCTSFDFADLVLFFMHLRHSVILHATTRWCQSRTNPTKSCSYFLCSRSPDSVRLVNGTSLCSGRLEVRSNQSDPSWTSVCEADFDQQDAEVTCRQLGCGAPSVLQGALYGHVEAPVWTREFQCAGNESALLECRSSDAVRNSCSPGKSVGLTCSGRSEAAASFLF</sequence>
<protein>
    <recommendedName>
        <fullName evidence="8">SRCR domain-containing protein</fullName>
    </recommendedName>
</protein>
<feature type="disulfide bond" evidence="7">
    <location>
        <begin position="216"/>
        <end position="226"/>
    </location>
</feature>
<dbReference type="InterPro" id="IPR001190">
    <property type="entry name" value="SRCR"/>
</dbReference>
<dbReference type="GO" id="GO:0005886">
    <property type="term" value="C:plasma membrane"/>
    <property type="evidence" value="ECO:0007669"/>
    <property type="project" value="TreeGrafter"/>
</dbReference>
<reference evidence="9" key="2">
    <citation type="submission" date="2025-09" db="UniProtKB">
        <authorList>
            <consortium name="Ensembl"/>
        </authorList>
    </citation>
    <scope>IDENTIFICATION</scope>
</reference>
<dbReference type="SUPFAM" id="SSF56487">
    <property type="entry name" value="SRCR-like"/>
    <property type="match status" value="3"/>
</dbReference>
<accession>A0A3Q3LPN8</accession>
<dbReference type="GeneTree" id="ENSGT00940000163299"/>